<protein>
    <recommendedName>
        <fullName evidence="5">Transposase</fullName>
    </recommendedName>
</protein>
<organism evidence="3 4">
    <name type="scientific">Thiocapsa roseopersicina</name>
    <dbReference type="NCBI Taxonomy" id="1058"/>
    <lineage>
        <taxon>Bacteria</taxon>
        <taxon>Pseudomonadati</taxon>
        <taxon>Pseudomonadota</taxon>
        <taxon>Gammaproteobacteria</taxon>
        <taxon>Chromatiales</taxon>
        <taxon>Chromatiaceae</taxon>
        <taxon>Thiocapsa</taxon>
    </lineage>
</organism>
<dbReference type="AlphaFoldDB" id="A0A1H2Q9Z5"/>
<evidence type="ECO:0008006" key="5">
    <source>
        <dbReference type="Google" id="ProtNLM"/>
    </source>
</evidence>
<reference evidence="4" key="1">
    <citation type="submission" date="2016-10" db="EMBL/GenBank/DDBJ databases">
        <authorList>
            <person name="Varghese N."/>
            <person name="Submissions S."/>
        </authorList>
    </citation>
    <scope>NUCLEOTIDE SEQUENCE [LARGE SCALE GENOMIC DNA]</scope>
    <source>
        <strain evidence="4">DSM 217</strain>
    </source>
</reference>
<dbReference type="Proteomes" id="UP000198816">
    <property type="component" value="Unassembled WGS sequence"/>
</dbReference>
<dbReference type="Pfam" id="PF04754">
    <property type="entry name" value="Transposase_31"/>
    <property type="match status" value="1"/>
</dbReference>
<dbReference type="InterPro" id="IPR025587">
    <property type="entry name" value="DUF4351"/>
</dbReference>
<accession>A0A1H2Q9Z5</accession>
<dbReference type="PANTHER" id="PTHR34611">
    <property type="match status" value="1"/>
</dbReference>
<proteinExistence type="predicted"/>
<sequence length="340" mass="38922">MTKRKPRPRPVRDPAHDGGYKLLYSHVAMVRDLLHGCVPGDWIDQLDLKTLEKCSGSYVSDDLRDRADDLVWRVRWGRDWLYIYLLLEFQSSIDAWMAVRIQTYVGLLYQDLIRAEQLGATGQLPPVLPIVLYNGLKPWNAAREVGELIAPAPPFVREYRPRQGYYLIDEIRLAEQGALPERNLSAALFRLEASRSPADVLGILQALVDWLQAPEQTSLRRAFTVWFSRVFLPRRLPGVQIDSMNDLHEVRSMLAERIESWTDQWKREGLEQGLEQGHAQGRQAEAQRLVLRQLQRRLGPLTPSQQTRIAALTLDTLEALGEDLLEFTAAPDLDAWLAAR</sequence>
<dbReference type="STRING" id="1058.SAMN05421783_101188"/>
<dbReference type="Pfam" id="PF14261">
    <property type="entry name" value="DUF4351"/>
    <property type="match status" value="1"/>
</dbReference>
<dbReference type="PANTHER" id="PTHR34611:SF2">
    <property type="entry name" value="INACTIVE RECOMBINATION-PROMOTING NUCLEASE-LIKE PROTEIN RPNE-RELATED"/>
    <property type="match status" value="1"/>
</dbReference>
<gene>
    <name evidence="3" type="ORF">SAMN05421783_101188</name>
</gene>
<dbReference type="OrthoDB" id="5760455at2"/>
<keyword evidence="4" id="KW-1185">Reference proteome</keyword>
<evidence type="ECO:0000313" key="3">
    <source>
        <dbReference type="EMBL" id="SDW04067.1"/>
    </source>
</evidence>
<evidence type="ECO:0000259" key="2">
    <source>
        <dbReference type="Pfam" id="PF14261"/>
    </source>
</evidence>
<name>A0A1H2Q9Z5_THIRO</name>
<dbReference type="EMBL" id="FNNZ01000001">
    <property type="protein sequence ID" value="SDW04067.1"/>
    <property type="molecule type" value="Genomic_DNA"/>
</dbReference>
<feature type="domain" description="DUF4351" evidence="2">
    <location>
        <begin position="280"/>
        <end position="337"/>
    </location>
</feature>
<evidence type="ECO:0000259" key="1">
    <source>
        <dbReference type="Pfam" id="PF04754"/>
    </source>
</evidence>
<dbReference type="InterPro" id="IPR006842">
    <property type="entry name" value="Transposase_31"/>
</dbReference>
<evidence type="ECO:0000313" key="4">
    <source>
        <dbReference type="Proteomes" id="UP000198816"/>
    </source>
</evidence>
<dbReference type="InterPro" id="IPR051699">
    <property type="entry name" value="Rpn/YhgA-like_nuclease"/>
</dbReference>
<dbReference type="RefSeq" id="WP_093027213.1">
    <property type="nucleotide sequence ID" value="NZ_FNNZ01000001.1"/>
</dbReference>
<feature type="domain" description="Transposase (putative) YhgA-like" evidence="1">
    <location>
        <begin position="16"/>
        <end position="217"/>
    </location>
</feature>